<comment type="caution">
    <text evidence="2">The sequence shown here is derived from an EMBL/GenBank/DDBJ whole genome shotgun (WGS) entry which is preliminary data.</text>
</comment>
<dbReference type="Gene3D" id="1.10.260.40">
    <property type="entry name" value="lambda repressor-like DNA-binding domains"/>
    <property type="match status" value="1"/>
</dbReference>
<dbReference type="Pfam" id="PF12844">
    <property type="entry name" value="HTH_19"/>
    <property type="match status" value="1"/>
</dbReference>
<proteinExistence type="predicted"/>
<dbReference type="InterPro" id="IPR001387">
    <property type="entry name" value="Cro/C1-type_HTH"/>
</dbReference>
<organism evidence="2 3">
    <name type="scientific">Carnobacterium maltaromaticum</name>
    <name type="common">Carnobacterium piscicola</name>
    <dbReference type="NCBI Taxonomy" id="2751"/>
    <lineage>
        <taxon>Bacteria</taxon>
        <taxon>Bacillati</taxon>
        <taxon>Bacillota</taxon>
        <taxon>Bacilli</taxon>
        <taxon>Lactobacillales</taxon>
        <taxon>Carnobacteriaceae</taxon>
        <taxon>Carnobacterium</taxon>
    </lineage>
</organism>
<gene>
    <name evidence="2" type="ORF">RAK27_11990</name>
</gene>
<dbReference type="SUPFAM" id="SSF47413">
    <property type="entry name" value="lambda repressor-like DNA-binding domains"/>
    <property type="match status" value="1"/>
</dbReference>
<evidence type="ECO:0000313" key="2">
    <source>
        <dbReference type="EMBL" id="MDZ5759385.1"/>
    </source>
</evidence>
<dbReference type="SMART" id="SM00530">
    <property type="entry name" value="HTH_XRE"/>
    <property type="match status" value="1"/>
</dbReference>
<dbReference type="PROSITE" id="PS50943">
    <property type="entry name" value="HTH_CROC1"/>
    <property type="match status" value="1"/>
</dbReference>
<reference evidence="2" key="1">
    <citation type="submission" date="2023-08" db="EMBL/GenBank/DDBJ databases">
        <title>Genomic characterization of piscicolin 126 produced by Carnobacterium maltaromaticum CM22 strain isolated from salmon (Salmo salar).</title>
        <authorList>
            <person name="Gonzalez-Gragera E."/>
            <person name="Garcia-Lopez J.D."/>
            <person name="Teso-Perez C."/>
            <person name="Gimenez-Hernandez I."/>
            <person name="Peralta-Sanchez J.M."/>
            <person name="Valdivia E."/>
            <person name="Montalban-Lopez M."/>
            <person name="Martin-Platero A.M."/>
            <person name="Banos A."/>
            <person name="Martinez-Bueno M."/>
        </authorList>
    </citation>
    <scope>NUCLEOTIDE SEQUENCE</scope>
    <source>
        <strain evidence="2">CM22</strain>
    </source>
</reference>
<dbReference type="AlphaFoldDB" id="A0AAW9K499"/>
<dbReference type="EMBL" id="JAVBVO010000003">
    <property type="protein sequence ID" value="MDZ5759385.1"/>
    <property type="molecule type" value="Genomic_DNA"/>
</dbReference>
<dbReference type="InterPro" id="IPR010982">
    <property type="entry name" value="Lambda_DNA-bd_dom_sf"/>
</dbReference>
<protein>
    <submittedName>
        <fullName evidence="2">Helix-turn-helix transcriptional regulator</fullName>
    </submittedName>
</protein>
<evidence type="ECO:0000313" key="3">
    <source>
        <dbReference type="Proteomes" id="UP001290462"/>
    </source>
</evidence>
<evidence type="ECO:0000259" key="1">
    <source>
        <dbReference type="PROSITE" id="PS50943"/>
    </source>
</evidence>
<dbReference type="Proteomes" id="UP001290462">
    <property type="component" value="Unassembled WGS sequence"/>
</dbReference>
<feature type="domain" description="HTH cro/C1-type" evidence="1">
    <location>
        <begin position="3"/>
        <end position="57"/>
    </location>
</feature>
<accession>A0AAW9K499</accession>
<sequence>MSLSAARENAGYTLEEVATKLKRSKNTIAKYEKDSSKIPSHLLAALSELYRIPTDYIFLGNKYDLIRTIRSKQPA</sequence>
<dbReference type="GO" id="GO:0003677">
    <property type="term" value="F:DNA binding"/>
    <property type="evidence" value="ECO:0007669"/>
    <property type="project" value="InterPro"/>
</dbReference>
<name>A0AAW9K499_CARML</name>
<dbReference type="CDD" id="cd00093">
    <property type="entry name" value="HTH_XRE"/>
    <property type="match status" value="1"/>
</dbReference>